<dbReference type="SMART" id="SM00052">
    <property type="entry name" value="EAL"/>
    <property type="match status" value="1"/>
</dbReference>
<dbReference type="Pfam" id="PF00563">
    <property type="entry name" value="EAL"/>
    <property type="match status" value="1"/>
</dbReference>
<dbReference type="Pfam" id="PF00990">
    <property type="entry name" value="GGDEF"/>
    <property type="match status" value="1"/>
</dbReference>
<dbReference type="Gene3D" id="3.30.450.20">
    <property type="entry name" value="PAS domain"/>
    <property type="match status" value="1"/>
</dbReference>
<dbReference type="RefSeq" id="WP_145853681.1">
    <property type="nucleotide sequence ID" value="NZ_RPFW01000003.1"/>
</dbReference>
<dbReference type="AlphaFoldDB" id="A0A6P2BY21"/>
<dbReference type="SUPFAM" id="SSF55785">
    <property type="entry name" value="PYP-like sensor domain (PAS domain)"/>
    <property type="match status" value="1"/>
</dbReference>
<dbReference type="PROSITE" id="PS50113">
    <property type="entry name" value="PAC"/>
    <property type="match status" value="1"/>
</dbReference>
<dbReference type="PROSITE" id="PS50887">
    <property type="entry name" value="GGDEF"/>
    <property type="match status" value="1"/>
</dbReference>
<dbReference type="InterPro" id="IPR035965">
    <property type="entry name" value="PAS-like_dom_sf"/>
</dbReference>
<dbReference type="SMART" id="SM00091">
    <property type="entry name" value="PAS"/>
    <property type="match status" value="1"/>
</dbReference>
<proteinExistence type="predicted"/>
<dbReference type="InterPro" id="IPR001633">
    <property type="entry name" value="EAL_dom"/>
</dbReference>
<comment type="caution">
    <text evidence="7">The sequence shown here is derived from an EMBL/GenBank/DDBJ whole genome shotgun (WGS) entry which is preliminary data.</text>
</comment>
<dbReference type="OrthoDB" id="23692at2"/>
<feature type="transmembrane region" description="Helical" evidence="2">
    <location>
        <begin position="30"/>
        <end position="50"/>
    </location>
</feature>
<feature type="transmembrane region" description="Helical" evidence="2">
    <location>
        <begin position="57"/>
        <end position="79"/>
    </location>
</feature>
<keyword evidence="8" id="KW-1185">Reference proteome</keyword>
<feature type="domain" description="GGDEF" evidence="6">
    <location>
        <begin position="634"/>
        <end position="766"/>
    </location>
</feature>
<dbReference type="CDD" id="cd01949">
    <property type="entry name" value="GGDEF"/>
    <property type="match status" value="1"/>
</dbReference>
<gene>
    <name evidence="7" type="ORF">EAS64_15225</name>
</gene>
<dbReference type="SMART" id="SM00267">
    <property type="entry name" value="GGDEF"/>
    <property type="match status" value="1"/>
</dbReference>
<reference evidence="7 8" key="1">
    <citation type="submission" date="2018-11" db="EMBL/GenBank/DDBJ databases">
        <title>Trebonia kvetii gen.nov., sp.nov., a novel acidophilic actinobacterium, and proposal of the new actinobacterial family Treboniaceae fam. nov.</title>
        <authorList>
            <person name="Rapoport D."/>
            <person name="Sagova-Mareckova M."/>
            <person name="Sedlacek I."/>
            <person name="Provaznik J."/>
            <person name="Kralova S."/>
            <person name="Pavlinic D."/>
            <person name="Benes V."/>
            <person name="Kopecky J."/>
        </authorList>
    </citation>
    <scope>NUCLEOTIDE SEQUENCE [LARGE SCALE GENOMIC DNA]</scope>
    <source>
        <strain evidence="7 8">15Tr583</strain>
    </source>
</reference>
<dbReference type="Gene3D" id="3.20.20.450">
    <property type="entry name" value="EAL domain"/>
    <property type="match status" value="1"/>
</dbReference>
<dbReference type="EMBL" id="RPFW01000003">
    <property type="protein sequence ID" value="TVZ03810.1"/>
    <property type="molecule type" value="Genomic_DNA"/>
</dbReference>
<feature type="domain" description="EAL" evidence="5">
    <location>
        <begin position="775"/>
        <end position="1051"/>
    </location>
</feature>
<protein>
    <submittedName>
        <fullName evidence="7">EAL domain-containing protein</fullName>
    </submittedName>
</protein>
<dbReference type="InterPro" id="IPR000700">
    <property type="entry name" value="PAS-assoc_C"/>
</dbReference>
<dbReference type="NCBIfam" id="TIGR00254">
    <property type="entry name" value="GGDEF"/>
    <property type="match status" value="1"/>
</dbReference>
<feature type="transmembrane region" description="Helical" evidence="2">
    <location>
        <begin position="285"/>
        <end position="302"/>
    </location>
</feature>
<evidence type="ECO:0000313" key="8">
    <source>
        <dbReference type="Proteomes" id="UP000460272"/>
    </source>
</evidence>
<dbReference type="Gene3D" id="3.30.70.270">
    <property type="match status" value="1"/>
</dbReference>
<dbReference type="InterPro" id="IPR029787">
    <property type="entry name" value="Nucleotide_cyclase"/>
</dbReference>
<feature type="transmembrane region" description="Helical" evidence="2">
    <location>
        <begin position="158"/>
        <end position="177"/>
    </location>
</feature>
<dbReference type="PANTHER" id="PTHR44757">
    <property type="entry name" value="DIGUANYLATE CYCLASE DGCP"/>
    <property type="match status" value="1"/>
</dbReference>
<sequence>MEHRYVLSGYAVLVALLIGIYYSLGGGPRIVAWGLISLSGVAAIITGLVVNRPARKAPWILLAAALSCFAAGQLTFLIAKQLQVALPFPSFADVLYLSCYPLYAAGLLIFIKWRTPDGDLRSLIDALTLTAGLGLLSWTFLIRPYVNDQTLTGLQKTVAIAYPLGDVLMLALLTRLLAPGTGRARSVQLLTVGAVACLASDTAFTAMQLHGTFRNGTIVDLGWALFYTAWGAAALHPSMTRLTDPVPRQQVEVSPVRLALLMLASLIAPIVLLTVTETSGEEVEVIAVFSAVLYLLVLTRLWDAAASHRRALDRERALRQASLSLVTTADVSQVAVAVRSAVDALLHGQSQGDALLGVRIDGTLLAVNSGSDQARSRQLGRLAETWLPLVKGTAPILTPMNLLPEQARTARPGADAMLLCPLTLQDRPSGDTPTGLIAVFGARRVLADLSGTLEILAHQVALTLRSVLLRQEAIRQRNEAYFRALVQDASDAIVIVDDHGTVKYATPSTAAIFGEVAAVGRRFWDLVANEDRDDLARTFMRLRERARSGPRVVEERITRLDGRIVHIQARCSDLRAEPSVAGLVFTLRDVTGQHQLEQELKHRAFHDALTGLPNRLLFQDRIAQQVASSKRTGMVTGVLFVDLDDFKVVNDTKGHSVGDELLVAAASRLAALVRESDTAARLGGDEFAVLIGNAESIAAVEETADRIVDAFREPFTLSAGLITTPVTVGVATTVDSTDTDELLRHADLALYAAKAAGKRQWRLYQPVLSAGLMRRREIQEALEEALATSAFSLVYQPIVALDTGDLAGFEALIRWPHPEWGMMHPGQFITLAEETGQIIAIGAWVLRRATTDIVRLRQAAAPPGTRHAATEPGPLTEDRPAGNRDLWVSVNVSARQFADTRFAGTVRQAIAASGLEPQAIMLELTESALLRRDERLHSELAELKGIGVKLAIDDFGTGYSSLSYLRDLPIDVVKMDKSFVEGIADSDQRLALAEGIVQIARTLSLDVIAEGIETEVQRDLLSSMDCHYGQGFLLAMPMPLTEAEELARNGFTASAPVPAPRH</sequence>
<dbReference type="Pfam" id="PF08448">
    <property type="entry name" value="PAS_4"/>
    <property type="match status" value="1"/>
</dbReference>
<feature type="domain" description="PAC" evidence="4">
    <location>
        <begin position="551"/>
        <end position="602"/>
    </location>
</feature>
<dbReference type="InterPro" id="IPR000014">
    <property type="entry name" value="PAS"/>
</dbReference>
<feature type="domain" description="PAS" evidence="3">
    <location>
        <begin position="478"/>
        <end position="514"/>
    </location>
</feature>
<evidence type="ECO:0000313" key="7">
    <source>
        <dbReference type="EMBL" id="TVZ03810.1"/>
    </source>
</evidence>
<feature type="transmembrane region" description="Helical" evidence="2">
    <location>
        <begin position="123"/>
        <end position="146"/>
    </location>
</feature>
<evidence type="ECO:0000259" key="6">
    <source>
        <dbReference type="PROSITE" id="PS50887"/>
    </source>
</evidence>
<evidence type="ECO:0000256" key="1">
    <source>
        <dbReference type="SAM" id="MobiDB-lite"/>
    </source>
</evidence>
<dbReference type="PANTHER" id="PTHR44757:SF2">
    <property type="entry name" value="BIOFILM ARCHITECTURE MAINTENANCE PROTEIN MBAA"/>
    <property type="match status" value="1"/>
</dbReference>
<feature type="transmembrane region" description="Helical" evidence="2">
    <location>
        <begin position="7"/>
        <end position="24"/>
    </location>
</feature>
<evidence type="ECO:0000259" key="4">
    <source>
        <dbReference type="PROSITE" id="PS50113"/>
    </source>
</evidence>
<dbReference type="InterPro" id="IPR035919">
    <property type="entry name" value="EAL_sf"/>
</dbReference>
<evidence type="ECO:0000259" key="5">
    <source>
        <dbReference type="PROSITE" id="PS50883"/>
    </source>
</evidence>
<dbReference type="SUPFAM" id="SSF141868">
    <property type="entry name" value="EAL domain-like"/>
    <property type="match status" value="1"/>
</dbReference>
<dbReference type="InterPro" id="IPR052155">
    <property type="entry name" value="Biofilm_reg_signaling"/>
</dbReference>
<dbReference type="InterPro" id="IPR000160">
    <property type="entry name" value="GGDEF_dom"/>
</dbReference>
<feature type="transmembrane region" description="Helical" evidence="2">
    <location>
        <begin position="91"/>
        <end position="111"/>
    </location>
</feature>
<accession>A0A6P2BY21</accession>
<dbReference type="PROSITE" id="PS50883">
    <property type="entry name" value="EAL"/>
    <property type="match status" value="1"/>
</dbReference>
<dbReference type="CDD" id="cd01948">
    <property type="entry name" value="EAL"/>
    <property type="match status" value="1"/>
</dbReference>
<dbReference type="SUPFAM" id="SSF55073">
    <property type="entry name" value="Nucleotide cyclase"/>
    <property type="match status" value="1"/>
</dbReference>
<name>A0A6P2BY21_9ACTN</name>
<feature type="region of interest" description="Disordered" evidence="1">
    <location>
        <begin position="860"/>
        <end position="880"/>
    </location>
</feature>
<evidence type="ECO:0000256" key="2">
    <source>
        <dbReference type="SAM" id="Phobius"/>
    </source>
</evidence>
<keyword evidence="2" id="KW-1133">Transmembrane helix</keyword>
<dbReference type="CDD" id="cd00130">
    <property type="entry name" value="PAS"/>
    <property type="match status" value="1"/>
</dbReference>
<keyword evidence="2" id="KW-0812">Transmembrane</keyword>
<dbReference type="InterPro" id="IPR043128">
    <property type="entry name" value="Rev_trsase/Diguanyl_cyclase"/>
</dbReference>
<dbReference type="PROSITE" id="PS50112">
    <property type="entry name" value="PAS"/>
    <property type="match status" value="1"/>
</dbReference>
<dbReference type="Proteomes" id="UP000460272">
    <property type="component" value="Unassembled WGS sequence"/>
</dbReference>
<dbReference type="InterPro" id="IPR013656">
    <property type="entry name" value="PAS_4"/>
</dbReference>
<evidence type="ECO:0000259" key="3">
    <source>
        <dbReference type="PROSITE" id="PS50112"/>
    </source>
</evidence>
<feature type="transmembrane region" description="Helical" evidence="2">
    <location>
        <begin position="256"/>
        <end position="273"/>
    </location>
</feature>
<keyword evidence="2" id="KW-0472">Membrane</keyword>
<organism evidence="7 8">
    <name type="scientific">Trebonia kvetii</name>
    <dbReference type="NCBI Taxonomy" id="2480626"/>
    <lineage>
        <taxon>Bacteria</taxon>
        <taxon>Bacillati</taxon>
        <taxon>Actinomycetota</taxon>
        <taxon>Actinomycetes</taxon>
        <taxon>Streptosporangiales</taxon>
        <taxon>Treboniaceae</taxon>
        <taxon>Trebonia</taxon>
    </lineage>
</organism>
<feature type="transmembrane region" description="Helical" evidence="2">
    <location>
        <begin position="216"/>
        <end position="235"/>
    </location>
</feature>
<dbReference type="NCBIfam" id="TIGR00229">
    <property type="entry name" value="sensory_box"/>
    <property type="match status" value="1"/>
</dbReference>